<dbReference type="EMBL" id="ALBS01000008">
    <property type="protein sequence ID" value="EJT53151.1"/>
    <property type="molecule type" value="Genomic_DNA"/>
</dbReference>
<evidence type="ECO:0000313" key="2">
    <source>
        <dbReference type="Proteomes" id="UP000002748"/>
    </source>
</evidence>
<dbReference type="VEuPathDB" id="FungiDB:A1Q1_08068"/>
<organism evidence="1 2">
    <name type="scientific">Trichosporon asahii var. asahii (strain ATCC 90039 / CBS 2479 / JCM 2466 / KCTC 7840 / NBRC 103889/ NCYC 2677 / UAMH 7654)</name>
    <name type="common">Yeast</name>
    <dbReference type="NCBI Taxonomy" id="1186058"/>
    <lineage>
        <taxon>Eukaryota</taxon>
        <taxon>Fungi</taxon>
        <taxon>Dikarya</taxon>
        <taxon>Basidiomycota</taxon>
        <taxon>Agaricomycotina</taxon>
        <taxon>Tremellomycetes</taxon>
        <taxon>Trichosporonales</taxon>
        <taxon>Trichosporonaceae</taxon>
        <taxon>Trichosporon</taxon>
    </lineage>
</organism>
<reference evidence="1 2" key="1">
    <citation type="journal article" date="2012" name="Eukaryot. Cell">
        <title>Draft genome sequence of CBS 2479, the standard type strain of Trichosporon asahii.</title>
        <authorList>
            <person name="Yang R.Y."/>
            <person name="Li H.T."/>
            <person name="Zhu H."/>
            <person name="Zhou G.P."/>
            <person name="Wang M."/>
            <person name="Wang L."/>
        </authorList>
    </citation>
    <scope>NUCLEOTIDE SEQUENCE [LARGE SCALE GENOMIC DNA]</scope>
    <source>
        <strain evidence="2">ATCC 90039 / CBS 2479 / JCM 2466 / KCTC 7840 / NCYC 2677 / UAMH 7654</strain>
    </source>
</reference>
<dbReference type="GeneID" id="25991580"/>
<dbReference type="AlphaFoldDB" id="J8TJ01"/>
<dbReference type="RefSeq" id="XP_014184314.1">
    <property type="nucleotide sequence ID" value="XM_014328839.1"/>
</dbReference>
<sequence>MTQPCPWSFDFSAYPTTGIHSVPSEHVSAPGRPLLKGGVICLLERQLIVAAGGGIAQRRAVVGPRFARLARPGSHSAKAWAKESGVPVARSVRCTVGPLGSYFGRGFAASL</sequence>
<protein>
    <submittedName>
        <fullName evidence="1">Uncharacterized protein</fullName>
    </submittedName>
</protein>
<proteinExistence type="predicted"/>
<dbReference type="Proteomes" id="UP000002748">
    <property type="component" value="Unassembled WGS sequence"/>
</dbReference>
<evidence type="ECO:0000313" key="1">
    <source>
        <dbReference type="EMBL" id="EJT53151.1"/>
    </source>
</evidence>
<accession>J8TJ01</accession>
<dbReference type="KEGG" id="tasa:A1Q1_08068"/>
<name>J8TJ01_TRIAS</name>
<comment type="caution">
    <text evidence="1">The sequence shown here is derived from an EMBL/GenBank/DDBJ whole genome shotgun (WGS) entry which is preliminary data.</text>
</comment>
<dbReference type="HOGENOM" id="CLU_2160182_0_0_1"/>
<gene>
    <name evidence="1" type="ORF">A1Q1_08068</name>
</gene>